<reference evidence="8 9" key="1">
    <citation type="submission" date="2021-05" db="EMBL/GenBank/DDBJ databases">
        <title>Genome Assembly of Synthetic Allotetraploid Brassica napus Reveals Homoeologous Exchanges between Subgenomes.</title>
        <authorList>
            <person name="Davis J.T."/>
        </authorList>
    </citation>
    <scope>NUCLEOTIDE SEQUENCE [LARGE SCALE GENOMIC DNA]</scope>
    <source>
        <strain evidence="9">cv. Da-Ae</strain>
        <tissue evidence="8">Seedling</tissue>
    </source>
</reference>
<evidence type="ECO:0000256" key="6">
    <source>
        <dbReference type="ARBA" id="ARBA00023136"/>
    </source>
</evidence>
<protein>
    <submittedName>
        <fullName evidence="8">Uncharacterized protein</fullName>
    </submittedName>
</protein>
<dbReference type="EMBL" id="JAGKQM010000009">
    <property type="protein sequence ID" value="KAH0911659.1"/>
    <property type="molecule type" value="Genomic_DNA"/>
</dbReference>
<dbReference type="InterPro" id="IPR005150">
    <property type="entry name" value="Cellulose_synth"/>
</dbReference>
<comment type="subcellular location">
    <subcellularLocation>
        <location evidence="1">Endomembrane system</location>
    </subcellularLocation>
</comment>
<evidence type="ECO:0000256" key="7">
    <source>
        <dbReference type="ARBA" id="ARBA00023316"/>
    </source>
</evidence>
<evidence type="ECO:0000256" key="3">
    <source>
        <dbReference type="ARBA" id="ARBA00022679"/>
    </source>
</evidence>
<sequence length="312" mass="36870">LTLFYNFIVSSSNICRWSLTISPPINFLTINISNRTIQHNTLFNFFPFPNLTIYMVRFKTKVSHITVTEEDWTMRLCMTVFLGNNNVYDVENHELPRLVYFLVRPGFDHHKKAGAMNSLVILGISIVPYRLKVDCYHYIYNSKTLRGAMCSVVASQSRKKICYVHYPQRFDGIGIHDIYIHNTSITAFLLLSHNLSLSNLNCIPTLALLHWKQKEQSHRCWSFARATEENTFLQYFLEELENEESEFRNSDLQLGLATLEKKLQPLKELWSPDLKDTSENQICWDPWHQMQRILLEYWLKFTGNKMGWDRWQ</sequence>
<keyword evidence="6" id="KW-0472">Membrane</keyword>
<keyword evidence="9" id="KW-1185">Reference proteome</keyword>
<proteinExistence type="predicted"/>
<keyword evidence="3" id="KW-0808">Transferase</keyword>
<evidence type="ECO:0000256" key="4">
    <source>
        <dbReference type="ARBA" id="ARBA00022692"/>
    </source>
</evidence>
<dbReference type="PANTHER" id="PTHR13301">
    <property type="entry name" value="X-BOX TRANSCRIPTION FACTOR-RELATED"/>
    <property type="match status" value="1"/>
</dbReference>
<evidence type="ECO:0000256" key="5">
    <source>
        <dbReference type="ARBA" id="ARBA00022989"/>
    </source>
</evidence>
<feature type="non-terminal residue" evidence="8">
    <location>
        <position position="1"/>
    </location>
</feature>
<name>A0ABQ8C3L3_BRANA</name>
<evidence type="ECO:0000256" key="2">
    <source>
        <dbReference type="ARBA" id="ARBA00022676"/>
    </source>
</evidence>
<evidence type="ECO:0000313" key="8">
    <source>
        <dbReference type="EMBL" id="KAH0911659.1"/>
    </source>
</evidence>
<dbReference type="Proteomes" id="UP000824890">
    <property type="component" value="Unassembled WGS sequence"/>
</dbReference>
<organism evidence="8 9">
    <name type="scientific">Brassica napus</name>
    <name type="common">Rape</name>
    <dbReference type="NCBI Taxonomy" id="3708"/>
    <lineage>
        <taxon>Eukaryota</taxon>
        <taxon>Viridiplantae</taxon>
        <taxon>Streptophyta</taxon>
        <taxon>Embryophyta</taxon>
        <taxon>Tracheophyta</taxon>
        <taxon>Spermatophyta</taxon>
        <taxon>Magnoliopsida</taxon>
        <taxon>eudicotyledons</taxon>
        <taxon>Gunneridae</taxon>
        <taxon>Pentapetalae</taxon>
        <taxon>rosids</taxon>
        <taxon>malvids</taxon>
        <taxon>Brassicales</taxon>
        <taxon>Brassicaceae</taxon>
        <taxon>Brassiceae</taxon>
        <taxon>Brassica</taxon>
    </lineage>
</organism>
<keyword evidence="7" id="KW-0961">Cell wall biogenesis/degradation</keyword>
<accession>A0ABQ8C3L3</accession>
<evidence type="ECO:0000256" key="1">
    <source>
        <dbReference type="ARBA" id="ARBA00004308"/>
    </source>
</evidence>
<dbReference type="Pfam" id="PF03552">
    <property type="entry name" value="Cellulose_synt"/>
    <property type="match status" value="1"/>
</dbReference>
<comment type="caution">
    <text evidence="8">The sequence shown here is derived from an EMBL/GenBank/DDBJ whole genome shotgun (WGS) entry which is preliminary data.</text>
</comment>
<evidence type="ECO:0000313" key="9">
    <source>
        <dbReference type="Proteomes" id="UP000824890"/>
    </source>
</evidence>
<gene>
    <name evidence="8" type="ORF">HID58_034980</name>
</gene>
<keyword evidence="5" id="KW-1133">Transmembrane helix</keyword>
<keyword evidence="4" id="KW-0812">Transmembrane</keyword>
<keyword evidence="2" id="KW-0328">Glycosyltransferase</keyword>